<dbReference type="Proteomes" id="UP001629113">
    <property type="component" value="Unassembled WGS sequence"/>
</dbReference>
<evidence type="ECO:0000256" key="1">
    <source>
        <dbReference type="ARBA" id="ARBA00022729"/>
    </source>
</evidence>
<evidence type="ECO:0000256" key="3">
    <source>
        <dbReference type="SAM" id="SignalP"/>
    </source>
</evidence>
<accession>A0ABR4PT96</accession>
<proteinExistence type="predicted"/>
<dbReference type="InterPro" id="IPR008929">
    <property type="entry name" value="Chondroitin_lyas"/>
</dbReference>
<dbReference type="InterPro" id="IPR008397">
    <property type="entry name" value="Alginate_lyase_dom"/>
</dbReference>
<dbReference type="SUPFAM" id="SSF48230">
    <property type="entry name" value="Chondroitin AC/alginate lyase"/>
    <property type="match status" value="1"/>
</dbReference>
<name>A0ABR4PT96_9HELO</name>
<dbReference type="Pfam" id="PF05426">
    <property type="entry name" value="Alginate_lyase"/>
    <property type="match status" value="1"/>
</dbReference>
<keyword evidence="2" id="KW-0456">Lyase</keyword>
<evidence type="ECO:0000256" key="2">
    <source>
        <dbReference type="ARBA" id="ARBA00023239"/>
    </source>
</evidence>
<comment type="caution">
    <text evidence="5">The sequence shown here is derived from an EMBL/GenBank/DDBJ whole genome shotgun (WGS) entry which is preliminary data.</text>
</comment>
<reference evidence="5 6" key="1">
    <citation type="submission" date="2024-06" db="EMBL/GenBank/DDBJ databases">
        <title>Complete genome of Phlyctema vagabunda strain 19-DSS-EL-015.</title>
        <authorList>
            <person name="Fiorenzani C."/>
        </authorList>
    </citation>
    <scope>NUCLEOTIDE SEQUENCE [LARGE SCALE GENOMIC DNA]</scope>
    <source>
        <strain evidence="5 6">19-DSS-EL-015</strain>
    </source>
</reference>
<evidence type="ECO:0000259" key="4">
    <source>
        <dbReference type="Pfam" id="PF05426"/>
    </source>
</evidence>
<evidence type="ECO:0000313" key="6">
    <source>
        <dbReference type="Proteomes" id="UP001629113"/>
    </source>
</evidence>
<feature type="domain" description="Alginate lyase" evidence="4">
    <location>
        <begin position="69"/>
        <end position="289"/>
    </location>
</feature>
<keyword evidence="6" id="KW-1185">Reference proteome</keyword>
<dbReference type="EMBL" id="JBFCZG010000002">
    <property type="protein sequence ID" value="KAL3426491.1"/>
    <property type="molecule type" value="Genomic_DNA"/>
</dbReference>
<feature type="signal peptide" evidence="3">
    <location>
        <begin position="1"/>
        <end position="19"/>
    </location>
</feature>
<keyword evidence="1 3" id="KW-0732">Signal</keyword>
<feature type="chain" id="PRO_5045399316" evidence="3">
    <location>
        <begin position="20"/>
        <end position="392"/>
    </location>
</feature>
<organism evidence="5 6">
    <name type="scientific">Phlyctema vagabunda</name>
    <dbReference type="NCBI Taxonomy" id="108571"/>
    <lineage>
        <taxon>Eukaryota</taxon>
        <taxon>Fungi</taxon>
        <taxon>Dikarya</taxon>
        <taxon>Ascomycota</taxon>
        <taxon>Pezizomycotina</taxon>
        <taxon>Leotiomycetes</taxon>
        <taxon>Helotiales</taxon>
        <taxon>Dermateaceae</taxon>
        <taxon>Phlyctema</taxon>
    </lineage>
</organism>
<evidence type="ECO:0000313" key="5">
    <source>
        <dbReference type="EMBL" id="KAL3426491.1"/>
    </source>
</evidence>
<sequence>MLAKFTITFSSVAFIAVEAAFIHPGMLHTTTDFNRMRAKVNANASPWITSWDLLTANSHASSAYTARPQSVVYRGSDGVHAENYAILFNDVAAAYALALRYQISGDTQYATAAVNIFNAWATTLTALGGSADHQLLAGLQGYQFANAAEMMRQYSGWESADQTKFKTMMVDIFYSVNHDFLVRHNDAAIDHYWANWDLCNMASIIAIGILTDNTTMYNEGIDYFRSGAGNGAIDHAIWKLYTDSGEALGQGQEAGRDQGHSNLDYAILGPIAQMSYNQGLDLWAYQSNKILAGSEYNAKYNLGNTVPYTTYTNSDVTQTVISNNSRGDIRPMWEMIYGYYNGVKGLEAPYVAQYRDLVNSELGGAEGGGGNYGSTSGGYDQLGYGTLTFRIT</sequence>
<protein>
    <submittedName>
        <fullName evidence="5">Exopolysaccharide inner membrane protein</fullName>
    </submittedName>
</protein>
<gene>
    <name evidence="5" type="ORF">PVAG01_03282</name>
</gene>
<dbReference type="Gene3D" id="1.50.10.100">
    <property type="entry name" value="Chondroitin AC/alginate lyase"/>
    <property type="match status" value="1"/>
</dbReference>